<gene>
    <name evidence="2" type="ORF">HMPREF9449_00221</name>
</gene>
<accession>H1DD14</accession>
<keyword evidence="3" id="KW-1185">Reference proteome</keyword>
<sequence>MPNRNNYTSGQRMKFIVFIFILLGSQSIYGQENIQQKLERLLAKNHYREALKYADSLYKAGENVPDLLFYAGKASEGAMRYWDACRYYREWLAQDTTQREARIALAKAYSLAGRLDEAVKNFEKLAQEDSLDLNINFQLARLYQQNGKSLKAIPIYKRLIHTDSTNTVLLKRLGDAYAETGLALSAISCYIDAFQLDPREGGIAVKAINLMLANKEQYGDFITYAMSMTDTALVYTPQAPNLLQTRGMLEYVANRYVASEKTFTDLINKGYPTKLNYKFQGLSRYQQDKFLEALDPLAKADSLYQDKQGNRTDLEVAMKYGETLARVGNPIKALKVFSEIEEQLQPDKRFLSQLAIMCGMACGFSLQKRTQAVDYYWKAYKLNPRNTQAIANFVNYKYRILQDESVRADASDTEIRIALFAHILFLQKVKDSKPAKKDSMHAASREILQKELEHMFFKNETQLTVTDPDGKNYTYSDEDIRKLIRL</sequence>
<comment type="caution">
    <text evidence="2">The sequence shown here is derived from an EMBL/GenBank/DDBJ whole genome shotgun (WGS) entry which is preliminary data.</text>
</comment>
<feature type="repeat" description="TPR" evidence="1">
    <location>
        <begin position="167"/>
        <end position="200"/>
    </location>
</feature>
<dbReference type="GO" id="GO:0005814">
    <property type="term" value="C:centriole"/>
    <property type="evidence" value="ECO:0007669"/>
    <property type="project" value="TreeGrafter"/>
</dbReference>
<dbReference type="SMART" id="SM00028">
    <property type="entry name" value="TPR"/>
    <property type="match status" value="4"/>
</dbReference>
<dbReference type="PATRIC" id="fig|742817.3.peg.228"/>
<dbReference type="AlphaFoldDB" id="H1DD14"/>
<evidence type="ECO:0000313" key="2">
    <source>
        <dbReference type="EMBL" id="EHP51219.1"/>
    </source>
</evidence>
<proteinExistence type="predicted"/>
<organism evidence="2 3">
    <name type="scientific">Odoribacter laneus YIT 12061</name>
    <dbReference type="NCBI Taxonomy" id="742817"/>
    <lineage>
        <taxon>Bacteria</taxon>
        <taxon>Pseudomonadati</taxon>
        <taxon>Bacteroidota</taxon>
        <taxon>Bacteroidia</taxon>
        <taxon>Bacteroidales</taxon>
        <taxon>Odoribacteraceae</taxon>
        <taxon>Odoribacter</taxon>
    </lineage>
</organism>
<keyword evidence="1" id="KW-0802">TPR repeat</keyword>
<protein>
    <submittedName>
        <fullName evidence="2">Uncharacterized protein</fullName>
    </submittedName>
</protein>
<dbReference type="EMBL" id="ADMC01000001">
    <property type="protein sequence ID" value="EHP51219.1"/>
    <property type="molecule type" value="Genomic_DNA"/>
</dbReference>
<dbReference type="InterPro" id="IPR019734">
    <property type="entry name" value="TPR_rpt"/>
</dbReference>
<dbReference type="PANTHER" id="PTHR44117:SF1">
    <property type="entry name" value="INTRAFLAGELLAR TRANSPORT PROTEIN 88 HOMOLOG"/>
    <property type="match status" value="1"/>
</dbReference>
<reference evidence="2 3" key="1">
    <citation type="submission" date="2012-01" db="EMBL/GenBank/DDBJ databases">
        <title>The Genome Sequence of Odoribacter laneus YIT 12061.</title>
        <authorList>
            <consortium name="The Broad Institute Genome Sequencing Platform"/>
            <person name="Earl A."/>
            <person name="Ward D."/>
            <person name="Feldgarden M."/>
            <person name="Gevers D."/>
            <person name="Morotomi M."/>
            <person name="Young S.K."/>
            <person name="Zeng Q."/>
            <person name="Gargeya S."/>
            <person name="Fitzgerald M."/>
            <person name="Haas B."/>
            <person name="Abouelleil A."/>
            <person name="Alvarado L."/>
            <person name="Arachchi H.M."/>
            <person name="Berlin A."/>
            <person name="Chapman S.B."/>
            <person name="Gearin G."/>
            <person name="Goldberg J."/>
            <person name="Griggs A."/>
            <person name="Gujja S."/>
            <person name="Hansen M."/>
            <person name="Heiman D."/>
            <person name="Howarth C."/>
            <person name="Larimer J."/>
            <person name="Lui A."/>
            <person name="MacDonald P.J.P."/>
            <person name="McCowen C."/>
            <person name="Montmayeur A."/>
            <person name="Murphy C."/>
            <person name="Neiman D."/>
            <person name="Pearson M."/>
            <person name="Priest M."/>
            <person name="Roberts A."/>
            <person name="Saif S."/>
            <person name="Shea T."/>
            <person name="Sisk P."/>
            <person name="Stolte C."/>
            <person name="Sykes S."/>
            <person name="Wortman J."/>
            <person name="Nusbaum C."/>
            <person name="Birren B."/>
        </authorList>
    </citation>
    <scope>NUCLEOTIDE SEQUENCE [LARGE SCALE GENOMIC DNA]</scope>
    <source>
        <strain evidence="2 3">YIT 12061</strain>
    </source>
</reference>
<dbReference type="SUPFAM" id="SSF48452">
    <property type="entry name" value="TPR-like"/>
    <property type="match status" value="3"/>
</dbReference>
<name>H1DD14_9BACT</name>
<dbReference type="eggNOG" id="COG0457">
    <property type="taxonomic scope" value="Bacteria"/>
</dbReference>
<dbReference type="HOGENOM" id="CLU_030334_0_0_10"/>
<evidence type="ECO:0000313" key="3">
    <source>
        <dbReference type="Proteomes" id="UP000004892"/>
    </source>
</evidence>
<dbReference type="PANTHER" id="PTHR44117">
    <property type="entry name" value="INTRAFLAGELLAR TRANSPORT PROTEIN 88 HOMOLOG"/>
    <property type="match status" value="1"/>
</dbReference>
<dbReference type="InterPro" id="IPR011990">
    <property type="entry name" value="TPR-like_helical_dom_sf"/>
</dbReference>
<dbReference type="PROSITE" id="PS50005">
    <property type="entry name" value="TPR"/>
    <property type="match status" value="1"/>
</dbReference>
<dbReference type="Proteomes" id="UP000004892">
    <property type="component" value="Unassembled WGS sequence"/>
</dbReference>
<dbReference type="GO" id="GO:0019894">
    <property type="term" value="F:kinesin binding"/>
    <property type="evidence" value="ECO:0007669"/>
    <property type="project" value="TreeGrafter"/>
</dbReference>
<evidence type="ECO:0000256" key="1">
    <source>
        <dbReference type="PROSITE-ProRule" id="PRU00339"/>
    </source>
</evidence>
<dbReference type="Gene3D" id="1.25.40.10">
    <property type="entry name" value="Tetratricopeptide repeat domain"/>
    <property type="match status" value="2"/>
</dbReference>
<dbReference type="STRING" id="742817.HMPREF9449_00221"/>